<reference evidence="1" key="1">
    <citation type="journal article" date="2021" name="Genome Biol. Evol.">
        <title>A High-Quality Reference Genome for a Parasitic Bivalve with Doubly Uniparental Inheritance (Bivalvia: Unionida).</title>
        <authorList>
            <person name="Smith C.H."/>
        </authorList>
    </citation>
    <scope>NUCLEOTIDE SEQUENCE</scope>
    <source>
        <strain evidence="1">CHS0354</strain>
    </source>
</reference>
<feature type="non-terminal residue" evidence="1">
    <location>
        <position position="1"/>
    </location>
</feature>
<dbReference type="InterPro" id="IPR051118">
    <property type="entry name" value="LST-2"/>
</dbReference>
<protein>
    <submittedName>
        <fullName evidence="1">Uncharacterized protein</fullName>
    </submittedName>
</protein>
<dbReference type="PANTHER" id="PTHR46465:SF2">
    <property type="entry name" value="LATERAL SIGNALING TARGET PROTEIN 2 HOMOLOG"/>
    <property type="match status" value="1"/>
</dbReference>
<sequence>KSDTSLLAQFYFADEELNSVAAELDSFDGRKDPERCTNLVNKLRACQDHVLTIIQKIMEEAIPGKRASRDYRIKFPDDVLQESLAGQLWFGAELVVWYCSHPLELLYLGNIQDMGMKPHTEQKEL</sequence>
<feature type="non-terminal residue" evidence="1">
    <location>
        <position position="125"/>
    </location>
</feature>
<dbReference type="Proteomes" id="UP001195483">
    <property type="component" value="Unassembled WGS sequence"/>
</dbReference>
<dbReference type="PANTHER" id="PTHR46465">
    <property type="entry name" value="LATERAL SIGNALING TARGET PROTEIN 2 HOMOLOG"/>
    <property type="match status" value="1"/>
</dbReference>
<evidence type="ECO:0000313" key="2">
    <source>
        <dbReference type="Proteomes" id="UP001195483"/>
    </source>
</evidence>
<comment type="caution">
    <text evidence="1">The sequence shown here is derived from an EMBL/GenBank/DDBJ whole genome shotgun (WGS) entry which is preliminary data.</text>
</comment>
<keyword evidence="2" id="KW-1185">Reference proteome</keyword>
<dbReference type="AlphaFoldDB" id="A0AAE0VZR4"/>
<dbReference type="EMBL" id="JAEAOA010000900">
    <property type="protein sequence ID" value="KAK3595814.1"/>
    <property type="molecule type" value="Genomic_DNA"/>
</dbReference>
<accession>A0AAE0VZR4</accession>
<reference evidence="1" key="2">
    <citation type="journal article" date="2021" name="Genome Biol. Evol.">
        <title>Developing a high-quality reference genome for a parasitic bivalve with doubly uniparental inheritance (Bivalvia: Unionida).</title>
        <authorList>
            <person name="Smith C.H."/>
        </authorList>
    </citation>
    <scope>NUCLEOTIDE SEQUENCE</scope>
    <source>
        <strain evidence="1">CHS0354</strain>
        <tissue evidence="1">Mantle</tissue>
    </source>
</reference>
<organism evidence="1 2">
    <name type="scientific">Potamilus streckersoni</name>
    <dbReference type="NCBI Taxonomy" id="2493646"/>
    <lineage>
        <taxon>Eukaryota</taxon>
        <taxon>Metazoa</taxon>
        <taxon>Spiralia</taxon>
        <taxon>Lophotrochozoa</taxon>
        <taxon>Mollusca</taxon>
        <taxon>Bivalvia</taxon>
        <taxon>Autobranchia</taxon>
        <taxon>Heteroconchia</taxon>
        <taxon>Palaeoheterodonta</taxon>
        <taxon>Unionida</taxon>
        <taxon>Unionoidea</taxon>
        <taxon>Unionidae</taxon>
        <taxon>Ambleminae</taxon>
        <taxon>Lampsilini</taxon>
        <taxon>Potamilus</taxon>
    </lineage>
</organism>
<name>A0AAE0VZR4_9BIVA</name>
<reference evidence="1" key="3">
    <citation type="submission" date="2023-05" db="EMBL/GenBank/DDBJ databases">
        <authorList>
            <person name="Smith C.H."/>
        </authorList>
    </citation>
    <scope>NUCLEOTIDE SEQUENCE</scope>
    <source>
        <strain evidence="1">CHS0354</strain>
        <tissue evidence="1">Mantle</tissue>
    </source>
</reference>
<evidence type="ECO:0000313" key="1">
    <source>
        <dbReference type="EMBL" id="KAK3595814.1"/>
    </source>
</evidence>
<gene>
    <name evidence="1" type="ORF">CHS0354_014632</name>
</gene>
<dbReference type="GO" id="GO:0031901">
    <property type="term" value="C:early endosome membrane"/>
    <property type="evidence" value="ECO:0007669"/>
    <property type="project" value="TreeGrafter"/>
</dbReference>
<proteinExistence type="predicted"/>